<evidence type="ECO:0000313" key="3">
    <source>
        <dbReference type="EMBL" id="CAB4847365.1"/>
    </source>
</evidence>
<dbReference type="GO" id="GO:0016491">
    <property type="term" value="F:oxidoreductase activity"/>
    <property type="evidence" value="ECO:0007669"/>
    <property type="project" value="InterPro"/>
</dbReference>
<feature type="compositionally biased region" description="Pro residues" evidence="1">
    <location>
        <begin position="19"/>
        <end position="33"/>
    </location>
</feature>
<feature type="region of interest" description="Disordered" evidence="1">
    <location>
        <begin position="17"/>
        <end position="41"/>
    </location>
</feature>
<evidence type="ECO:0000313" key="5">
    <source>
        <dbReference type="EMBL" id="CAB5025830.1"/>
    </source>
</evidence>
<gene>
    <name evidence="3" type="ORF">UFOPK3268_00408</name>
    <name evidence="4" type="ORF">UFOPK3752_00046</name>
    <name evidence="5" type="ORF">UFOPK4150_00536</name>
</gene>
<accession>A0A6J7I1H4</accession>
<dbReference type="AlphaFoldDB" id="A0A6J7I1H4"/>
<feature type="domain" description="ER-bound oxygenase mpaB/mpaB'/Rubber oxygenase catalytic" evidence="2">
    <location>
        <begin position="66"/>
        <end position="286"/>
    </location>
</feature>
<dbReference type="EMBL" id="CAFBND010000001">
    <property type="protein sequence ID" value="CAB4924564.1"/>
    <property type="molecule type" value="Genomic_DNA"/>
</dbReference>
<evidence type="ECO:0000259" key="2">
    <source>
        <dbReference type="Pfam" id="PF09995"/>
    </source>
</evidence>
<sequence length="322" mass="34692">MRAGGLGGTLVVMSVHQLAPPPNGDFPPAPDSGPPRTGIRSGFTAMESLDHSTPDPGYFGPDSVSWRIHHDPAAVVGGIRALFLQSLHPEVMLGFNAVTSTRDDPWGRLSRTGAYVNAITYGTIVEADAAAARVRRIHAALHLDDPEWLLWVHCGAVDSWIVGHSRAGASLTNDDADRYVAEQVVAARLIGCEVDRVPSTVHELQEYFARVRPRLEVTPETREAVRGLLWPPMATRIALLTPARPAWTALSVTGFALLPRWARRMFALPGLPTTDIQASIAARTLRTILAAVPEGRRTNPHLSAARLRLGLCAGVTTATRSG</sequence>
<dbReference type="PANTHER" id="PTHR36151">
    <property type="entry name" value="BLR2777 PROTEIN"/>
    <property type="match status" value="1"/>
</dbReference>
<evidence type="ECO:0000313" key="4">
    <source>
        <dbReference type="EMBL" id="CAB4924564.1"/>
    </source>
</evidence>
<reference evidence="4" key="1">
    <citation type="submission" date="2020-05" db="EMBL/GenBank/DDBJ databases">
        <authorList>
            <person name="Chiriac C."/>
            <person name="Salcher M."/>
            <person name="Ghai R."/>
            <person name="Kavagutti S V."/>
        </authorList>
    </citation>
    <scope>NUCLEOTIDE SEQUENCE</scope>
</reference>
<organism evidence="4">
    <name type="scientific">freshwater metagenome</name>
    <dbReference type="NCBI Taxonomy" id="449393"/>
    <lineage>
        <taxon>unclassified sequences</taxon>
        <taxon>metagenomes</taxon>
        <taxon>ecological metagenomes</taxon>
    </lineage>
</organism>
<dbReference type="EMBL" id="CAFBPU010000008">
    <property type="protein sequence ID" value="CAB5025830.1"/>
    <property type="molecule type" value="Genomic_DNA"/>
</dbReference>
<protein>
    <submittedName>
        <fullName evidence="4">Unannotated protein</fullName>
    </submittedName>
</protein>
<dbReference type="EMBL" id="CAFBIZ010000033">
    <property type="protein sequence ID" value="CAB4847365.1"/>
    <property type="molecule type" value="Genomic_DNA"/>
</dbReference>
<dbReference type="InterPro" id="IPR018713">
    <property type="entry name" value="MPAB/Lcp_cat_dom"/>
</dbReference>
<evidence type="ECO:0000256" key="1">
    <source>
        <dbReference type="SAM" id="MobiDB-lite"/>
    </source>
</evidence>
<dbReference type="Pfam" id="PF09995">
    <property type="entry name" value="MPAB_Lcp_cat"/>
    <property type="match status" value="1"/>
</dbReference>
<name>A0A6J7I1H4_9ZZZZ</name>
<dbReference type="PANTHER" id="PTHR36151:SF3">
    <property type="entry name" value="ER-BOUND OXYGENASE MPAB_MPAB'_RUBBER OXYGENASE CATALYTIC DOMAIN-CONTAINING PROTEIN"/>
    <property type="match status" value="1"/>
</dbReference>
<proteinExistence type="predicted"/>